<dbReference type="AlphaFoldDB" id="A0AAD3SLA0"/>
<organism evidence="3 4">
    <name type="scientific">Nepenthes gracilis</name>
    <name type="common">Slender pitcher plant</name>
    <dbReference type="NCBI Taxonomy" id="150966"/>
    <lineage>
        <taxon>Eukaryota</taxon>
        <taxon>Viridiplantae</taxon>
        <taxon>Streptophyta</taxon>
        <taxon>Embryophyta</taxon>
        <taxon>Tracheophyta</taxon>
        <taxon>Spermatophyta</taxon>
        <taxon>Magnoliopsida</taxon>
        <taxon>eudicotyledons</taxon>
        <taxon>Gunneridae</taxon>
        <taxon>Pentapetalae</taxon>
        <taxon>Caryophyllales</taxon>
        <taxon>Nepenthaceae</taxon>
        <taxon>Nepenthes</taxon>
    </lineage>
</organism>
<feature type="compositionally biased region" description="Polar residues" evidence="1">
    <location>
        <begin position="318"/>
        <end position="337"/>
    </location>
</feature>
<protein>
    <submittedName>
        <fullName evidence="3">Uncharacterized protein</fullName>
    </submittedName>
</protein>
<keyword evidence="4" id="KW-1185">Reference proteome</keyword>
<feature type="transmembrane region" description="Helical" evidence="2">
    <location>
        <begin position="259"/>
        <end position="283"/>
    </location>
</feature>
<sequence length="380" mass="41669">MFDAFAISVCGTLPDEALWASRNERCSGRFDVKSGFDRDPLRPCWFFLEDAEHFEDRDCRFSLLKVLPAHRCFVVGNGLFLCGSGRPIVGDFIKLPIVFWAGLVGCGRSHLTPVADLICRLRQISLVILPISVGVSASFADLICSGVLVPIAGLCCDQKWLMLGLLAQHCYSICLLSWSLLLLVPADVTTSPSAGPVVLWFYFAITIANVVEMEYIDGGCADREGDPDVTIRIVLVLAVFLSPVPVVGSANLKWGLSNLVFLFAALGIQTVMCSRLGCIHVIAPATESQPPSRNRHQLPCSTTREQHQIQRLAPASANLQQEQRPPANGISNEQGTLQQRAKFQHRQQQDSIRMQQPPAFKIASSRKKNNSIKGQRAAAS</sequence>
<keyword evidence="2" id="KW-0812">Transmembrane</keyword>
<feature type="transmembrane region" description="Helical" evidence="2">
    <location>
        <begin position="127"/>
        <end position="149"/>
    </location>
</feature>
<dbReference type="Proteomes" id="UP001279734">
    <property type="component" value="Unassembled WGS sequence"/>
</dbReference>
<dbReference type="EMBL" id="BSYO01000012">
    <property type="protein sequence ID" value="GMH12864.1"/>
    <property type="molecule type" value="Genomic_DNA"/>
</dbReference>
<gene>
    <name evidence="3" type="ORF">Nepgr_014705</name>
</gene>
<feature type="transmembrane region" description="Helical" evidence="2">
    <location>
        <begin position="197"/>
        <end position="217"/>
    </location>
</feature>
<feature type="region of interest" description="Disordered" evidence="1">
    <location>
        <begin position="287"/>
        <end position="306"/>
    </location>
</feature>
<proteinExistence type="predicted"/>
<keyword evidence="2" id="KW-0472">Membrane</keyword>
<feature type="region of interest" description="Disordered" evidence="1">
    <location>
        <begin position="318"/>
        <end position="380"/>
    </location>
</feature>
<name>A0AAD3SLA0_NEPGR</name>
<keyword evidence="2" id="KW-1133">Transmembrane helix</keyword>
<evidence type="ECO:0000256" key="1">
    <source>
        <dbReference type="SAM" id="MobiDB-lite"/>
    </source>
</evidence>
<evidence type="ECO:0000256" key="2">
    <source>
        <dbReference type="SAM" id="Phobius"/>
    </source>
</evidence>
<accession>A0AAD3SLA0</accession>
<comment type="caution">
    <text evidence="3">The sequence shown here is derived from an EMBL/GenBank/DDBJ whole genome shotgun (WGS) entry which is preliminary data.</text>
</comment>
<feature type="transmembrane region" description="Helical" evidence="2">
    <location>
        <begin position="161"/>
        <end position="185"/>
    </location>
</feature>
<reference evidence="3" key="1">
    <citation type="submission" date="2023-05" db="EMBL/GenBank/DDBJ databases">
        <title>Nepenthes gracilis genome sequencing.</title>
        <authorList>
            <person name="Fukushima K."/>
        </authorList>
    </citation>
    <scope>NUCLEOTIDE SEQUENCE</scope>
    <source>
        <strain evidence="3">SING2019-196</strain>
    </source>
</reference>
<evidence type="ECO:0000313" key="3">
    <source>
        <dbReference type="EMBL" id="GMH12864.1"/>
    </source>
</evidence>
<evidence type="ECO:0000313" key="4">
    <source>
        <dbReference type="Proteomes" id="UP001279734"/>
    </source>
</evidence>
<feature type="transmembrane region" description="Helical" evidence="2">
    <location>
        <begin position="229"/>
        <end position="247"/>
    </location>
</feature>